<keyword evidence="2" id="KW-0285">Flavoprotein</keyword>
<accession>A0A3A1YD88</accession>
<dbReference type="Pfam" id="PF03486">
    <property type="entry name" value="HI0933_like"/>
    <property type="match status" value="1"/>
</dbReference>
<dbReference type="RefSeq" id="WP_119534681.1">
    <property type="nucleotide sequence ID" value="NZ_NRJF01000099.1"/>
</dbReference>
<comment type="cofactor">
    <cofactor evidence="1">
        <name>FAD</name>
        <dbReference type="ChEBI" id="CHEBI:57692"/>
    </cofactor>
</comment>
<feature type="domain" description="RsdA/BaiN/AoA(So)-like insert" evidence="5">
    <location>
        <begin position="203"/>
        <end position="288"/>
    </location>
</feature>
<protein>
    <recommendedName>
        <fullName evidence="8">Flavoprotein</fullName>
    </recommendedName>
</protein>
<dbReference type="Gene3D" id="3.50.50.60">
    <property type="entry name" value="FAD/NAD(P)-binding domain"/>
    <property type="match status" value="1"/>
</dbReference>
<evidence type="ECO:0000313" key="7">
    <source>
        <dbReference type="Proteomes" id="UP000265964"/>
    </source>
</evidence>
<dbReference type="InterPro" id="IPR036188">
    <property type="entry name" value="FAD/NAD-bd_sf"/>
</dbReference>
<evidence type="ECO:0000256" key="1">
    <source>
        <dbReference type="ARBA" id="ARBA00001974"/>
    </source>
</evidence>
<dbReference type="InterPro" id="IPR004792">
    <property type="entry name" value="BaiN-like"/>
</dbReference>
<evidence type="ECO:0000256" key="3">
    <source>
        <dbReference type="ARBA" id="ARBA00022827"/>
    </source>
</evidence>
<feature type="domain" description="RsdA/BaiN/AoA(So)-like Rossmann fold-like" evidence="4">
    <location>
        <begin position="5"/>
        <end position="449"/>
    </location>
</feature>
<evidence type="ECO:0008006" key="8">
    <source>
        <dbReference type="Google" id="ProtNLM"/>
    </source>
</evidence>
<evidence type="ECO:0000259" key="5">
    <source>
        <dbReference type="Pfam" id="PF22780"/>
    </source>
</evidence>
<comment type="caution">
    <text evidence="6">The sequence shown here is derived from an EMBL/GenBank/DDBJ whole genome shotgun (WGS) entry which is preliminary data.</text>
</comment>
<dbReference type="Pfam" id="PF22780">
    <property type="entry name" value="HI0933_like_1st"/>
    <property type="match status" value="1"/>
</dbReference>
<evidence type="ECO:0000313" key="6">
    <source>
        <dbReference type="EMBL" id="RIY35209.1"/>
    </source>
</evidence>
<reference evidence="6 7" key="1">
    <citation type="submission" date="2017-08" db="EMBL/GenBank/DDBJ databases">
        <title>Reclassification of Bisgaard taxon 37 and 44.</title>
        <authorList>
            <person name="Christensen H."/>
        </authorList>
    </citation>
    <scope>NUCLEOTIDE SEQUENCE [LARGE SCALE GENOMIC DNA]</scope>
    <source>
        <strain evidence="6 7">EEAB3T1</strain>
    </source>
</reference>
<organism evidence="6 7">
    <name type="scientific">Psittacicella gerlachiana</name>
    <dbReference type="NCBI Taxonomy" id="2028574"/>
    <lineage>
        <taxon>Bacteria</taxon>
        <taxon>Pseudomonadati</taxon>
        <taxon>Pseudomonadota</taxon>
        <taxon>Gammaproteobacteria</taxon>
        <taxon>Pasteurellales</taxon>
        <taxon>Psittacicellaceae</taxon>
        <taxon>Psittacicella</taxon>
    </lineage>
</organism>
<dbReference type="OrthoDB" id="9773233at2"/>
<dbReference type="Gene3D" id="1.10.8.260">
    <property type="entry name" value="HI0933 insert domain-like"/>
    <property type="match status" value="1"/>
</dbReference>
<dbReference type="InterPro" id="IPR023166">
    <property type="entry name" value="BaiN-like_dom_sf"/>
</dbReference>
<dbReference type="SUPFAM" id="SSF51905">
    <property type="entry name" value="FAD/NAD(P)-binding domain"/>
    <property type="match status" value="1"/>
</dbReference>
<dbReference type="Proteomes" id="UP000265964">
    <property type="component" value="Unassembled WGS sequence"/>
</dbReference>
<sequence>MNKTRVNIIGAGASGLFLAMLLAQHKLEINLFDLGKKPGRKILISGGGFCNFTNLEVDKDNYLSQNPHFVISALKGLTNWQIISNFMQAGIDMHTKEEQKYFTTQGAKAILNYLLEQIETNALYAQAQINWYWQTPIVDIVTTDNSLTLVDKNQQKYQGEITVIASGGMAYPRLQVSEWCKDLALLKSLGLSTKKKQGYNPTRPGLVSLAYNQENSFYKQIMGCSVFVNISNASQTKSFTHNLLFTHQGISGPAVLQISNYWQPGEKVYLNFLPQLDLENLLVKIRQDGKQDFIFAQYQVEGDADYTQTTNSQLHLNISAKALVKTLLHKLLPSSLVDLWEKVQAHNKLTTYIQKQIQPLLQMQLGQLSNEQITTLVNFVQKQEFVALNDNGYDKAEVMLGGINTELLSSKTMEFNQVPGLFAIGEVLDVTGQLGGYNFQWCWSSAYACYKGICARLNLEPLDFT</sequence>
<dbReference type="SUPFAM" id="SSF160996">
    <property type="entry name" value="HI0933 insert domain-like"/>
    <property type="match status" value="1"/>
</dbReference>
<name>A0A3A1YD88_9GAMM</name>
<dbReference type="PANTHER" id="PTHR42887:SF2">
    <property type="entry name" value="OS12G0638800 PROTEIN"/>
    <property type="match status" value="1"/>
</dbReference>
<proteinExistence type="predicted"/>
<evidence type="ECO:0000259" key="4">
    <source>
        <dbReference type="Pfam" id="PF03486"/>
    </source>
</evidence>
<dbReference type="Gene3D" id="2.40.30.10">
    <property type="entry name" value="Translation factors"/>
    <property type="match status" value="1"/>
</dbReference>
<evidence type="ECO:0000256" key="2">
    <source>
        <dbReference type="ARBA" id="ARBA00022630"/>
    </source>
</evidence>
<keyword evidence="3" id="KW-0274">FAD</keyword>
<dbReference type="AlphaFoldDB" id="A0A3A1YD88"/>
<dbReference type="InterPro" id="IPR055178">
    <property type="entry name" value="RsdA/BaiN/AoA(So)-like_dom"/>
</dbReference>
<keyword evidence="7" id="KW-1185">Reference proteome</keyword>
<dbReference type="PANTHER" id="PTHR42887">
    <property type="entry name" value="OS12G0638800 PROTEIN"/>
    <property type="match status" value="1"/>
</dbReference>
<gene>
    <name evidence="6" type="ORF">CKF59_03960</name>
</gene>
<dbReference type="NCBIfam" id="TIGR00275">
    <property type="entry name" value="aminoacetone oxidase family FAD-binding enzyme"/>
    <property type="match status" value="1"/>
</dbReference>
<dbReference type="EMBL" id="NRJF01000099">
    <property type="protein sequence ID" value="RIY35209.1"/>
    <property type="molecule type" value="Genomic_DNA"/>
</dbReference>
<dbReference type="InterPro" id="IPR057661">
    <property type="entry name" value="RsdA/BaiN/AoA(So)_Rossmann"/>
</dbReference>